<dbReference type="SUPFAM" id="SSF51126">
    <property type="entry name" value="Pectin lyase-like"/>
    <property type="match status" value="1"/>
</dbReference>
<organism evidence="1 2">
    <name type="scientific">Segetibacter aerophilus</name>
    <dbReference type="NCBI Taxonomy" id="670293"/>
    <lineage>
        <taxon>Bacteria</taxon>
        <taxon>Pseudomonadati</taxon>
        <taxon>Bacteroidota</taxon>
        <taxon>Chitinophagia</taxon>
        <taxon>Chitinophagales</taxon>
        <taxon>Chitinophagaceae</taxon>
        <taxon>Segetibacter</taxon>
    </lineage>
</organism>
<name>A0A512BG39_9BACT</name>
<evidence type="ECO:0000313" key="2">
    <source>
        <dbReference type="Proteomes" id="UP000321513"/>
    </source>
</evidence>
<dbReference type="EMBL" id="BJYT01000014">
    <property type="protein sequence ID" value="GEO10926.1"/>
    <property type="molecule type" value="Genomic_DNA"/>
</dbReference>
<evidence type="ECO:0000313" key="1">
    <source>
        <dbReference type="EMBL" id="GEO10926.1"/>
    </source>
</evidence>
<gene>
    <name evidence="1" type="ORF">SAE01_34220</name>
</gene>
<dbReference type="AlphaFoldDB" id="A0A512BG39"/>
<proteinExistence type="predicted"/>
<dbReference type="InterPro" id="IPR059226">
    <property type="entry name" value="Choice_anch_Q_dom"/>
</dbReference>
<accession>A0A512BG39</accession>
<reference evidence="1 2" key="1">
    <citation type="submission" date="2019-07" db="EMBL/GenBank/DDBJ databases">
        <title>Whole genome shotgun sequence of Segetibacter aerophilus NBRC 106135.</title>
        <authorList>
            <person name="Hosoyama A."/>
            <person name="Uohara A."/>
            <person name="Ohji S."/>
            <person name="Ichikawa N."/>
        </authorList>
    </citation>
    <scope>NUCLEOTIDE SEQUENCE [LARGE SCALE GENOMIC DNA]</scope>
    <source>
        <strain evidence="1 2">NBRC 106135</strain>
    </source>
</reference>
<dbReference type="InterPro" id="IPR011050">
    <property type="entry name" value="Pectin_lyase_fold/virulence"/>
</dbReference>
<comment type="caution">
    <text evidence="1">The sequence shown here is derived from an EMBL/GenBank/DDBJ whole genome shotgun (WGS) entry which is preliminary data.</text>
</comment>
<keyword evidence="2" id="KW-1185">Reference proteome</keyword>
<dbReference type="RefSeq" id="WP_246113268.1">
    <property type="nucleotide sequence ID" value="NZ_BJYT01000014.1"/>
</dbReference>
<sequence>MKHLVNAVVILSCISIVLSCRKTSFINSPDASVSFSSDTLHFDTVFTTTGSVTQSVKIFNLNDQKLRISNLRISGGSTSAFKLNVDGTPGENFNDIELQPNDSIYVFVSATINPNSASLPFIVSDSILVNYNGNKRFIQLQAFGQNANFYRNRRITKDSTWKSDLPFVILGGVTIDSNVTLTIQKGCKIYSHADAPFIVNGSLKVNGEVGANARVTFDGDRLDPTYRDLPAGWPGIFFSESSTNNVLNYAVIRNAYQGIISILGISTVPKIILNQCIIDNVYDAGIVSVASSIKATNCLISNCGNNISIAGGGLYSFTHCTVATYSNLFIAHKNPVLYVSNGYQNQLGPILDARFTNCIFYGEGGIVENEVVIDKKGTPSASEFKVVFENVIYNNKVTDADSYFVKGIKNAPPLFDSIDVGRRTFNFHLRQNSPAVNAGITSTGVLTDLDGKLRDSKPDIGCFEY</sequence>
<dbReference type="NCBIfam" id="NF041518">
    <property type="entry name" value="choice_anch_Q"/>
    <property type="match status" value="1"/>
</dbReference>
<protein>
    <recommendedName>
        <fullName evidence="3">Right handed beta helix domain-containing protein</fullName>
    </recommendedName>
</protein>
<dbReference type="Proteomes" id="UP000321513">
    <property type="component" value="Unassembled WGS sequence"/>
</dbReference>
<dbReference type="PROSITE" id="PS51257">
    <property type="entry name" value="PROKAR_LIPOPROTEIN"/>
    <property type="match status" value="1"/>
</dbReference>
<evidence type="ECO:0008006" key="3">
    <source>
        <dbReference type="Google" id="ProtNLM"/>
    </source>
</evidence>